<dbReference type="PANTHER" id="PTHR30023">
    <property type="entry name" value="D-ALANYL-D-ALANINE CARBOXYPEPTIDASE"/>
    <property type="match status" value="1"/>
</dbReference>
<proteinExistence type="inferred from homology"/>
<protein>
    <recommendedName>
        <fullName evidence="4">D-alanyl-D-alanine carboxypeptidase/D-alanyl-D-alanine-endopeptidase</fullName>
    </recommendedName>
</protein>
<evidence type="ECO:0000256" key="2">
    <source>
        <dbReference type="ARBA" id="ARBA00022801"/>
    </source>
</evidence>
<dbReference type="InterPro" id="IPR000667">
    <property type="entry name" value="Peptidase_S13"/>
</dbReference>
<dbReference type="Gene3D" id="3.50.80.20">
    <property type="entry name" value="D-Ala-D-Ala carboxypeptidase C, peptidase S13"/>
    <property type="match status" value="1"/>
</dbReference>
<dbReference type="PANTHER" id="PTHR30023:SF0">
    <property type="entry name" value="PENICILLIN-SENSITIVE CARBOXYPEPTIDASE A"/>
    <property type="match status" value="1"/>
</dbReference>
<dbReference type="EMBL" id="UINC01001178">
    <property type="protein sequence ID" value="SUZ73413.1"/>
    <property type="molecule type" value="Genomic_DNA"/>
</dbReference>
<evidence type="ECO:0008006" key="4">
    <source>
        <dbReference type="Google" id="ProtNLM"/>
    </source>
</evidence>
<comment type="similarity">
    <text evidence="1">Belongs to the peptidase S13 family.</text>
</comment>
<evidence type="ECO:0000256" key="1">
    <source>
        <dbReference type="ARBA" id="ARBA00006096"/>
    </source>
</evidence>
<dbReference type="InterPro" id="IPR012338">
    <property type="entry name" value="Beta-lactam/transpept-like"/>
</dbReference>
<dbReference type="AlphaFoldDB" id="A0A381Q728"/>
<feature type="non-terminal residue" evidence="3">
    <location>
        <position position="1"/>
    </location>
</feature>
<name>A0A381Q728_9ZZZZ</name>
<gene>
    <name evidence="3" type="ORF">METZ01_LOCUS26267</name>
</gene>
<organism evidence="3">
    <name type="scientific">marine metagenome</name>
    <dbReference type="NCBI Taxonomy" id="408172"/>
    <lineage>
        <taxon>unclassified sequences</taxon>
        <taxon>metagenomes</taxon>
        <taxon>ecological metagenomes</taxon>
    </lineage>
</organism>
<dbReference type="Pfam" id="PF02113">
    <property type="entry name" value="Peptidase_S13"/>
    <property type="match status" value="2"/>
</dbReference>
<dbReference type="SUPFAM" id="SSF56601">
    <property type="entry name" value="beta-lactamase/transpeptidase-like"/>
    <property type="match status" value="1"/>
</dbReference>
<dbReference type="PRINTS" id="PR00922">
    <property type="entry name" value="DADACBPTASE3"/>
</dbReference>
<sequence length="476" mass="50150">VNRRLVLPLLLFTVAVLTGVQAQRTDRQAAGDGPGLAPIPARVATPLFSVRRVPQFLQAPTAERNLQTALAGSAALLPPSTCVEVSEHGRSLFSVDPGLPMTPASAQKLLTGMAALRHLGPDAVLTTTVLAELAPLDGVVDGDVWLVGGGDPLLMTADYADRYEDPRAYTDLDDLARALVDAGVREVTGGVVGDESRYDAIRYLGTWPDRFKPGWSIQSGPLSALSVDDGFVLWDAVNTAASLGVPADDPAANAARLFDDLLESRGVVVRRRPDSGRAPDGTGMVALATVRSPTVRSVVKQMLVESDNTTAELLVKEMGRTPSERGTTVGGLSAVLAALEGAGYRVAEVVPHDGSGLDPDNRVTCSLLVDLLGDEVYGDVLVDSLPVAGQEGTMKKRFVGTAGEGRVRAKTGTLREVSSLAGVVDTPAGRHLAFAVITNGELPFEIRELHEDLVLALLSYPEAPAVEILQPRPVMD</sequence>
<reference evidence="3" key="1">
    <citation type="submission" date="2018-05" db="EMBL/GenBank/DDBJ databases">
        <authorList>
            <person name="Lanie J.A."/>
            <person name="Ng W.-L."/>
            <person name="Kazmierczak K.M."/>
            <person name="Andrzejewski T.M."/>
            <person name="Davidsen T.M."/>
            <person name="Wayne K.J."/>
            <person name="Tettelin H."/>
            <person name="Glass J.I."/>
            <person name="Rusch D."/>
            <person name="Podicherti R."/>
            <person name="Tsui H.-C.T."/>
            <person name="Winkler M.E."/>
        </authorList>
    </citation>
    <scope>NUCLEOTIDE SEQUENCE</scope>
</reference>
<dbReference type="GO" id="GO:0000270">
    <property type="term" value="P:peptidoglycan metabolic process"/>
    <property type="evidence" value="ECO:0007669"/>
    <property type="project" value="TreeGrafter"/>
</dbReference>
<keyword evidence="2" id="KW-0378">Hydrolase</keyword>
<dbReference type="NCBIfam" id="TIGR00666">
    <property type="entry name" value="PBP4"/>
    <property type="match status" value="1"/>
</dbReference>
<dbReference type="Gene3D" id="3.40.710.10">
    <property type="entry name" value="DD-peptidase/beta-lactamase superfamily"/>
    <property type="match status" value="1"/>
</dbReference>
<accession>A0A381Q728</accession>
<dbReference type="GO" id="GO:0004185">
    <property type="term" value="F:serine-type carboxypeptidase activity"/>
    <property type="evidence" value="ECO:0007669"/>
    <property type="project" value="InterPro"/>
</dbReference>
<evidence type="ECO:0000313" key="3">
    <source>
        <dbReference type="EMBL" id="SUZ73413.1"/>
    </source>
</evidence>
<dbReference type="GO" id="GO:0006508">
    <property type="term" value="P:proteolysis"/>
    <property type="evidence" value="ECO:0007669"/>
    <property type="project" value="InterPro"/>
</dbReference>